<keyword evidence="2" id="KW-1185">Reference proteome</keyword>
<sequence>MAEDKKHSLQKEFSLKQRVSYTLQLRFSSIQSAGEARQGNKLVQVRYLTKTS</sequence>
<evidence type="ECO:0000313" key="1">
    <source>
        <dbReference type="EMBL" id="AGH46641.1"/>
    </source>
</evidence>
<organism evidence="1 2">
    <name type="scientific">Paraglaciecola psychrophila 170</name>
    <dbReference type="NCBI Taxonomy" id="1129794"/>
    <lineage>
        <taxon>Bacteria</taxon>
        <taxon>Pseudomonadati</taxon>
        <taxon>Pseudomonadota</taxon>
        <taxon>Gammaproteobacteria</taxon>
        <taxon>Alteromonadales</taxon>
        <taxon>Alteromonadaceae</taxon>
        <taxon>Paraglaciecola</taxon>
    </lineage>
</organism>
<evidence type="ECO:0000313" key="2">
    <source>
        <dbReference type="Proteomes" id="UP000011864"/>
    </source>
</evidence>
<dbReference type="STRING" id="1129794.C427_4542"/>
<proteinExistence type="predicted"/>
<dbReference type="EMBL" id="CP003837">
    <property type="protein sequence ID" value="AGH46641.1"/>
    <property type="molecule type" value="Genomic_DNA"/>
</dbReference>
<dbReference type="PATRIC" id="fig|1129794.4.peg.4521"/>
<dbReference type="Proteomes" id="UP000011864">
    <property type="component" value="Chromosome"/>
</dbReference>
<gene>
    <name evidence="1" type="ORF">C427_4542</name>
</gene>
<dbReference type="HOGENOM" id="CLU_3082868_0_0_6"/>
<accession>K6Z0S5</accession>
<name>K6Z0S5_9ALTE</name>
<dbReference type="AlphaFoldDB" id="K6Z0S5"/>
<dbReference type="KEGG" id="gps:C427_4542"/>
<reference evidence="1 2" key="1">
    <citation type="journal article" date="2013" name="Genome Announc.">
        <title>Complete Genome Sequence of Glaciecola psychrophila Strain 170T.</title>
        <authorList>
            <person name="Yin J."/>
            <person name="Chen J."/>
            <person name="Liu G."/>
            <person name="Yu Y."/>
            <person name="Song L."/>
            <person name="Wang X."/>
            <person name="Qu X."/>
        </authorList>
    </citation>
    <scope>NUCLEOTIDE SEQUENCE [LARGE SCALE GENOMIC DNA]</scope>
    <source>
        <strain evidence="1 2">170</strain>
    </source>
</reference>
<protein>
    <submittedName>
        <fullName evidence="1">Uncharacterized protein</fullName>
    </submittedName>
</protein>